<protein>
    <recommendedName>
        <fullName evidence="4 5">Large ribosomal subunit protein eL31</fullName>
    </recommendedName>
</protein>
<dbReference type="eggNOG" id="arCOG04473">
    <property type="taxonomic scope" value="Archaea"/>
</dbReference>
<dbReference type="CDD" id="cd00463">
    <property type="entry name" value="Ribosomal_L31e"/>
    <property type="match status" value="1"/>
</dbReference>
<dbReference type="SMART" id="SM01380">
    <property type="entry name" value="Ribosomal_L31e"/>
    <property type="match status" value="1"/>
</dbReference>
<dbReference type="InterPro" id="IPR023621">
    <property type="entry name" value="Ribosomal_eL31_dom_sf"/>
</dbReference>
<dbReference type="SUPFAM" id="SSF54575">
    <property type="entry name" value="Ribosomal protein L31e"/>
    <property type="match status" value="1"/>
</dbReference>
<dbReference type="GO" id="GO:0022625">
    <property type="term" value="C:cytosolic large ribosomal subunit"/>
    <property type="evidence" value="ECO:0007669"/>
    <property type="project" value="TreeGrafter"/>
</dbReference>
<keyword evidence="3 5" id="KW-0687">Ribonucleoprotein</keyword>
<dbReference type="Proteomes" id="UP000000641">
    <property type="component" value="Chromosome"/>
</dbReference>
<dbReference type="Gene3D" id="3.10.440.10">
    <property type="match status" value="1"/>
</dbReference>
<dbReference type="GO" id="GO:0003735">
    <property type="term" value="F:structural constituent of ribosome"/>
    <property type="evidence" value="ECO:0007669"/>
    <property type="project" value="InterPro"/>
</dbReference>
<keyword evidence="2 5" id="KW-0689">Ribosomal protein</keyword>
<dbReference type="RefSeq" id="WP_011752147.1">
    <property type="nucleotide sequence ID" value="NC_008698.1"/>
</dbReference>
<organism evidence="6 7">
    <name type="scientific">Thermofilum pendens (strain DSM 2475 / Hrk 5)</name>
    <dbReference type="NCBI Taxonomy" id="368408"/>
    <lineage>
        <taxon>Archaea</taxon>
        <taxon>Thermoproteota</taxon>
        <taxon>Thermoprotei</taxon>
        <taxon>Thermofilales</taxon>
        <taxon>Thermofilaceae</taxon>
        <taxon>Thermofilum</taxon>
    </lineage>
</organism>
<dbReference type="HAMAP" id="MF_00410">
    <property type="entry name" value="Ribosomal_eL31"/>
    <property type="match status" value="1"/>
</dbReference>
<dbReference type="KEGG" id="tpe:Tpen_0473"/>
<comment type="similarity">
    <text evidence="1 5">Belongs to the eukaryotic ribosomal protein eL31 family.</text>
</comment>
<evidence type="ECO:0000313" key="7">
    <source>
        <dbReference type="Proteomes" id="UP000000641"/>
    </source>
</evidence>
<gene>
    <name evidence="5" type="primary">rpl31e</name>
    <name evidence="6" type="ordered locus">Tpen_0473</name>
</gene>
<dbReference type="EMBL" id="CP000505">
    <property type="protein sequence ID" value="ABL77882.1"/>
    <property type="molecule type" value="Genomic_DNA"/>
</dbReference>
<reference evidence="7" key="1">
    <citation type="journal article" date="2008" name="J. Bacteriol.">
        <title>Genome sequence of Thermofilum pendens reveals an exceptional loss of biosynthetic pathways without genome reduction.</title>
        <authorList>
            <person name="Anderson I."/>
            <person name="Rodriguez J."/>
            <person name="Susanti D."/>
            <person name="Porat I."/>
            <person name="Reich C."/>
            <person name="Ulrich L.E."/>
            <person name="Elkins J.G."/>
            <person name="Mavromatis K."/>
            <person name="Lykidis A."/>
            <person name="Kim E."/>
            <person name="Thompson L.S."/>
            <person name="Nolan M."/>
            <person name="Land M."/>
            <person name="Copeland A."/>
            <person name="Lapidus A."/>
            <person name="Lucas S."/>
            <person name="Detter C."/>
            <person name="Zhulin I.B."/>
            <person name="Olsen G.J."/>
            <person name="Whitman W."/>
            <person name="Mukhopadhyay B."/>
            <person name="Bristow J."/>
            <person name="Kyrpides N."/>
        </authorList>
    </citation>
    <scope>NUCLEOTIDE SEQUENCE [LARGE SCALE GENOMIC DNA]</scope>
    <source>
        <strain evidence="7">DSM 2475 / Hrk 5</strain>
    </source>
</reference>
<dbReference type="PANTHER" id="PTHR10956:SF0">
    <property type="entry name" value="60S RIBOSOMAL PROTEIN L31"/>
    <property type="match status" value="1"/>
</dbReference>
<sequence length="103" mass="11971">MPGKMADGEYTRTYVINLRRVYSAPRKKRAKVAVRAIRDFIARHLRFPDRIKISPELNLIVWSRSIEKPPRKVKVDVSFKVEDGRVTEVEVLPHGAKEQKTTE</sequence>
<dbReference type="NCBIfam" id="NF002258">
    <property type="entry name" value="PRK01192.1-1"/>
    <property type="match status" value="1"/>
</dbReference>
<evidence type="ECO:0000256" key="3">
    <source>
        <dbReference type="ARBA" id="ARBA00023274"/>
    </source>
</evidence>
<dbReference type="STRING" id="368408.Tpen_0473"/>
<dbReference type="GeneID" id="4602032"/>
<dbReference type="HOGENOM" id="CLU_112570_3_1_2"/>
<dbReference type="GO" id="GO:0002181">
    <property type="term" value="P:cytoplasmic translation"/>
    <property type="evidence" value="ECO:0007669"/>
    <property type="project" value="TreeGrafter"/>
</dbReference>
<dbReference type="EnsemblBacteria" id="ABL77882">
    <property type="protein sequence ID" value="ABL77882"/>
    <property type="gene ID" value="Tpen_0473"/>
</dbReference>
<dbReference type="Pfam" id="PF01198">
    <property type="entry name" value="Ribosomal_L31e"/>
    <property type="match status" value="1"/>
</dbReference>
<accession>A1RXF2</accession>
<dbReference type="AlphaFoldDB" id="A1RXF2"/>
<evidence type="ECO:0000256" key="1">
    <source>
        <dbReference type="ARBA" id="ARBA00010808"/>
    </source>
</evidence>
<dbReference type="PANTHER" id="PTHR10956">
    <property type="entry name" value="60S RIBOSOMAL PROTEIN L31"/>
    <property type="match status" value="1"/>
</dbReference>
<evidence type="ECO:0000313" key="6">
    <source>
        <dbReference type="EMBL" id="ABL77882.1"/>
    </source>
</evidence>
<name>A1RXF2_THEPD</name>
<dbReference type="InterPro" id="IPR000054">
    <property type="entry name" value="Ribosomal_eL31"/>
</dbReference>
<keyword evidence="7" id="KW-1185">Reference proteome</keyword>
<evidence type="ECO:0000256" key="2">
    <source>
        <dbReference type="ARBA" id="ARBA00022980"/>
    </source>
</evidence>
<proteinExistence type="inferred from homology"/>
<evidence type="ECO:0000256" key="5">
    <source>
        <dbReference type="HAMAP-Rule" id="MF_00410"/>
    </source>
</evidence>
<evidence type="ECO:0000256" key="4">
    <source>
        <dbReference type="ARBA" id="ARBA00035230"/>
    </source>
</evidence>